<dbReference type="InterPro" id="IPR001646">
    <property type="entry name" value="5peptide_repeat"/>
</dbReference>
<feature type="transmembrane region" description="Helical" evidence="1">
    <location>
        <begin position="72"/>
        <end position="90"/>
    </location>
</feature>
<dbReference type="PANTHER" id="PTHR14136:SF17">
    <property type="entry name" value="BTB_POZ DOMAIN-CONTAINING PROTEIN KCTD9"/>
    <property type="match status" value="1"/>
</dbReference>
<keyword evidence="1" id="KW-0812">Transmembrane</keyword>
<keyword evidence="3" id="KW-1185">Reference proteome</keyword>
<dbReference type="RefSeq" id="WP_330795651.1">
    <property type="nucleotide sequence ID" value="NZ_JAZEWV010000010.1"/>
</dbReference>
<evidence type="ECO:0000256" key="1">
    <source>
        <dbReference type="SAM" id="Phobius"/>
    </source>
</evidence>
<dbReference type="EMBL" id="JAZEWV010000010">
    <property type="protein sequence ID" value="MEE4543339.1"/>
    <property type="molecule type" value="Genomic_DNA"/>
</dbReference>
<proteinExistence type="predicted"/>
<dbReference type="InterPro" id="IPR051082">
    <property type="entry name" value="Pentapeptide-BTB/POZ_domain"/>
</dbReference>
<dbReference type="Proteomes" id="UP001344658">
    <property type="component" value="Unassembled WGS sequence"/>
</dbReference>
<accession>A0ABU7PC02</accession>
<evidence type="ECO:0000313" key="3">
    <source>
        <dbReference type="Proteomes" id="UP001344658"/>
    </source>
</evidence>
<dbReference type="SUPFAM" id="SSF141571">
    <property type="entry name" value="Pentapeptide repeat-like"/>
    <property type="match status" value="1"/>
</dbReference>
<gene>
    <name evidence="2" type="ORF">V2S66_15340</name>
</gene>
<sequence>MGETDRGRRPRRQRQRWRLGRAVAVVSVAVTGIAVLAAALLVLPGLIVDHDLAGGRLTPADRLDAVNNVRTALLQVIGGAVVLFGAYATWRQLRVSQEGLDATREGQVTDRFSRAVEQLGGERPDVRIGGIHALWRVADHSVRDHEAVVSIMAAYLRTHLPWPPQEPGAPAADAPINSVRPLETRSADAQTALTCLGVLGQERPDGWVNVSCTDLRRADCDGLWLNGVNLDGACLEAASLYKGNLRGSSLIRATLRHAELGLAVLRQARLIEADLRGARLLKADLRGADLSGADLREANLRKAGAAGAVFARADLRMADLRGCDLGDTDLRQARLEGALASDLTTWPAGFDSAAAHVVVTADPGTEPDVLLPAAAIMGPAPALRSYPPPDPTTAAS</sequence>
<dbReference type="Gene3D" id="2.160.20.80">
    <property type="entry name" value="E3 ubiquitin-protein ligase SopA"/>
    <property type="match status" value="1"/>
</dbReference>
<comment type="caution">
    <text evidence="2">The sequence shown here is derived from an EMBL/GenBank/DDBJ whole genome shotgun (WGS) entry which is preliminary data.</text>
</comment>
<dbReference type="PANTHER" id="PTHR14136">
    <property type="entry name" value="BTB_POZ DOMAIN-CONTAINING PROTEIN KCTD9"/>
    <property type="match status" value="1"/>
</dbReference>
<protein>
    <submittedName>
        <fullName evidence="2">Pentapeptide repeat-containing protein</fullName>
    </submittedName>
</protein>
<keyword evidence="1" id="KW-0472">Membrane</keyword>
<feature type="transmembrane region" description="Helical" evidence="1">
    <location>
        <begin position="21"/>
        <end position="47"/>
    </location>
</feature>
<reference evidence="2 3" key="1">
    <citation type="submission" date="2023-12" db="EMBL/GenBank/DDBJ databases">
        <title>Streptomyces sp. V4-01.</title>
        <authorList>
            <person name="Somphong A."/>
            <person name="Phongsopitanun W."/>
        </authorList>
    </citation>
    <scope>NUCLEOTIDE SEQUENCE [LARGE SCALE GENOMIC DNA]</scope>
    <source>
        <strain evidence="2 3">V4-01</strain>
    </source>
</reference>
<organism evidence="2 3">
    <name type="scientific">Actinacidiphila polyblastidii</name>
    <dbReference type="NCBI Taxonomy" id="3110430"/>
    <lineage>
        <taxon>Bacteria</taxon>
        <taxon>Bacillati</taxon>
        <taxon>Actinomycetota</taxon>
        <taxon>Actinomycetes</taxon>
        <taxon>Kitasatosporales</taxon>
        <taxon>Streptomycetaceae</taxon>
        <taxon>Actinacidiphila</taxon>
    </lineage>
</organism>
<keyword evidence="1" id="KW-1133">Transmembrane helix</keyword>
<evidence type="ECO:0000313" key="2">
    <source>
        <dbReference type="EMBL" id="MEE4543339.1"/>
    </source>
</evidence>
<name>A0ABU7PC02_9ACTN</name>
<dbReference type="Pfam" id="PF00805">
    <property type="entry name" value="Pentapeptide"/>
    <property type="match status" value="3"/>
</dbReference>